<accession>A0A1M5XXR3</accession>
<keyword evidence="2" id="KW-1185">Reference proteome</keyword>
<evidence type="ECO:0000313" key="2">
    <source>
        <dbReference type="Proteomes" id="UP000184447"/>
    </source>
</evidence>
<name>A0A1M5XXR3_9CLOT</name>
<dbReference type="STRING" id="1121316.SAMN02745207_04013"/>
<organism evidence="1 2">
    <name type="scientific">Clostridium grantii DSM 8605</name>
    <dbReference type="NCBI Taxonomy" id="1121316"/>
    <lineage>
        <taxon>Bacteria</taxon>
        <taxon>Bacillati</taxon>
        <taxon>Bacillota</taxon>
        <taxon>Clostridia</taxon>
        <taxon>Eubacteriales</taxon>
        <taxon>Clostridiaceae</taxon>
        <taxon>Clostridium</taxon>
    </lineage>
</organism>
<dbReference type="EMBL" id="FQXM01000040">
    <property type="protein sequence ID" value="SHI04526.1"/>
    <property type="molecule type" value="Genomic_DNA"/>
</dbReference>
<proteinExistence type="predicted"/>
<reference evidence="1 2" key="1">
    <citation type="submission" date="2016-11" db="EMBL/GenBank/DDBJ databases">
        <authorList>
            <person name="Jaros S."/>
            <person name="Januszkiewicz K."/>
            <person name="Wedrychowicz H."/>
        </authorList>
    </citation>
    <scope>NUCLEOTIDE SEQUENCE [LARGE SCALE GENOMIC DNA]</scope>
    <source>
        <strain evidence="1 2">DSM 8605</strain>
    </source>
</reference>
<gene>
    <name evidence="1" type="ORF">SAMN02745207_04013</name>
</gene>
<dbReference type="AlphaFoldDB" id="A0A1M5XXR3"/>
<sequence>MIKAKSQELNIELSQIEEEKSIIEGINNTSIIVDKQSIPGHKSIELGTGNENCITGGKEKTYLN</sequence>
<evidence type="ECO:0000313" key="1">
    <source>
        <dbReference type="EMBL" id="SHI04526.1"/>
    </source>
</evidence>
<dbReference type="Proteomes" id="UP000184447">
    <property type="component" value="Unassembled WGS sequence"/>
</dbReference>
<protein>
    <submittedName>
        <fullName evidence="1">Uncharacterized protein</fullName>
    </submittedName>
</protein>
<dbReference type="RefSeq" id="WP_073340819.1">
    <property type="nucleotide sequence ID" value="NZ_FQXM01000040.1"/>
</dbReference>